<dbReference type="PROSITE" id="PS50949">
    <property type="entry name" value="HTH_GNTR"/>
    <property type="match status" value="1"/>
</dbReference>
<dbReference type="SMART" id="SM00345">
    <property type="entry name" value="HTH_GNTR"/>
    <property type="match status" value="1"/>
</dbReference>
<gene>
    <name evidence="5" type="primary">rspR_2</name>
    <name evidence="5" type="ORF">OPKNFCMD_1992</name>
</gene>
<keyword evidence="1" id="KW-0805">Transcription regulation</keyword>
<dbReference type="Proteomes" id="UP001055167">
    <property type="component" value="Unassembled WGS sequence"/>
</dbReference>
<dbReference type="SUPFAM" id="SSF46785">
    <property type="entry name" value="Winged helix' DNA-binding domain"/>
    <property type="match status" value="1"/>
</dbReference>
<dbReference type="InterPro" id="IPR011711">
    <property type="entry name" value="GntR_C"/>
</dbReference>
<reference evidence="5" key="1">
    <citation type="journal article" date="2021" name="Front. Microbiol.">
        <title>Comprehensive Comparative Genomics and Phenotyping of Methylobacterium Species.</title>
        <authorList>
            <person name="Alessa O."/>
            <person name="Ogura Y."/>
            <person name="Fujitani Y."/>
            <person name="Takami H."/>
            <person name="Hayashi T."/>
            <person name="Sahin N."/>
            <person name="Tani A."/>
        </authorList>
    </citation>
    <scope>NUCLEOTIDE SEQUENCE</scope>
    <source>
        <strain evidence="5">KCTC 52305</strain>
    </source>
</reference>
<keyword evidence="3" id="KW-0804">Transcription</keyword>
<sequence length="229" mass="25478">MEERTRAEVIAQALRKAIIEQALEPGAKLPEDVVGDTFGVSRTVARRALELLAAEELVEFRPRRGAAVSRPTLAEGRDLFAVRIDLERVVVRRLTGRLEEDQLATLARMVEHEHHAHHHGRPEYIRLAAEFHVVLGEMTGSLVLSRLLAQLVWRSALVLRLYGRPRWDSCNLQEHLDLIEALRASDAAAAEALMTTHLESVLLRGLDGGKAGGAEEPGDILRRYARADS</sequence>
<dbReference type="InterPro" id="IPR000524">
    <property type="entry name" value="Tscrpt_reg_HTH_GntR"/>
</dbReference>
<evidence type="ECO:0000313" key="6">
    <source>
        <dbReference type="Proteomes" id="UP001055167"/>
    </source>
</evidence>
<organism evidence="5 6">
    <name type="scientific">Methylobacterium crusticola</name>
    <dbReference type="NCBI Taxonomy" id="1697972"/>
    <lineage>
        <taxon>Bacteria</taxon>
        <taxon>Pseudomonadati</taxon>
        <taxon>Pseudomonadota</taxon>
        <taxon>Alphaproteobacteria</taxon>
        <taxon>Hyphomicrobiales</taxon>
        <taxon>Methylobacteriaceae</taxon>
        <taxon>Methylobacterium</taxon>
    </lineage>
</organism>
<protein>
    <submittedName>
        <fullName evidence="5">HTH-type transcriptional repressor RspR</fullName>
    </submittedName>
</protein>
<evidence type="ECO:0000313" key="5">
    <source>
        <dbReference type="EMBL" id="GJD49262.1"/>
    </source>
</evidence>
<dbReference type="Pfam" id="PF07729">
    <property type="entry name" value="FCD"/>
    <property type="match status" value="1"/>
</dbReference>
<dbReference type="SMART" id="SM00895">
    <property type="entry name" value="FCD"/>
    <property type="match status" value="1"/>
</dbReference>
<dbReference type="InterPro" id="IPR036390">
    <property type="entry name" value="WH_DNA-bd_sf"/>
</dbReference>
<dbReference type="Pfam" id="PF00392">
    <property type="entry name" value="GntR"/>
    <property type="match status" value="1"/>
</dbReference>
<evidence type="ECO:0000256" key="1">
    <source>
        <dbReference type="ARBA" id="ARBA00023015"/>
    </source>
</evidence>
<dbReference type="PANTHER" id="PTHR43537">
    <property type="entry name" value="TRANSCRIPTIONAL REGULATOR, GNTR FAMILY"/>
    <property type="match status" value="1"/>
</dbReference>
<proteinExistence type="predicted"/>
<name>A0ABQ4QVQ3_9HYPH</name>
<dbReference type="RefSeq" id="WP_128562315.1">
    <property type="nucleotide sequence ID" value="NZ_BPQH01000005.1"/>
</dbReference>
<evidence type="ECO:0000256" key="2">
    <source>
        <dbReference type="ARBA" id="ARBA00023125"/>
    </source>
</evidence>
<evidence type="ECO:0000259" key="4">
    <source>
        <dbReference type="PROSITE" id="PS50949"/>
    </source>
</evidence>
<dbReference type="PANTHER" id="PTHR43537:SF53">
    <property type="entry name" value="HTH-TYPE TRANSCRIPTIONAL REPRESSOR NANR"/>
    <property type="match status" value="1"/>
</dbReference>
<dbReference type="InterPro" id="IPR036388">
    <property type="entry name" value="WH-like_DNA-bd_sf"/>
</dbReference>
<keyword evidence="6" id="KW-1185">Reference proteome</keyword>
<dbReference type="InterPro" id="IPR008920">
    <property type="entry name" value="TF_FadR/GntR_C"/>
</dbReference>
<dbReference type="SUPFAM" id="SSF48008">
    <property type="entry name" value="GntR ligand-binding domain-like"/>
    <property type="match status" value="1"/>
</dbReference>
<accession>A0ABQ4QVQ3</accession>
<evidence type="ECO:0000256" key="3">
    <source>
        <dbReference type="ARBA" id="ARBA00023163"/>
    </source>
</evidence>
<comment type="caution">
    <text evidence="5">The sequence shown here is derived from an EMBL/GenBank/DDBJ whole genome shotgun (WGS) entry which is preliminary data.</text>
</comment>
<dbReference type="EMBL" id="BPQH01000005">
    <property type="protein sequence ID" value="GJD49262.1"/>
    <property type="molecule type" value="Genomic_DNA"/>
</dbReference>
<reference evidence="5" key="2">
    <citation type="submission" date="2021-08" db="EMBL/GenBank/DDBJ databases">
        <authorList>
            <person name="Tani A."/>
            <person name="Ola A."/>
            <person name="Ogura Y."/>
            <person name="Katsura K."/>
            <person name="Hayashi T."/>
        </authorList>
    </citation>
    <scope>NUCLEOTIDE SEQUENCE</scope>
    <source>
        <strain evidence="5">KCTC 52305</strain>
    </source>
</reference>
<dbReference type="Gene3D" id="1.20.120.530">
    <property type="entry name" value="GntR ligand-binding domain-like"/>
    <property type="match status" value="1"/>
</dbReference>
<keyword evidence="2" id="KW-0238">DNA-binding</keyword>
<feature type="domain" description="HTH gntR-type" evidence="4">
    <location>
        <begin position="4"/>
        <end position="71"/>
    </location>
</feature>
<dbReference type="Gene3D" id="1.10.10.10">
    <property type="entry name" value="Winged helix-like DNA-binding domain superfamily/Winged helix DNA-binding domain"/>
    <property type="match status" value="1"/>
</dbReference>